<evidence type="ECO:0000313" key="1">
    <source>
        <dbReference type="EMBL" id="MRX62786.1"/>
    </source>
</evidence>
<evidence type="ECO:0000313" key="2">
    <source>
        <dbReference type="Proteomes" id="UP000443153"/>
    </source>
</evidence>
<sequence>MKNINDQLTTFLACINSSKSLFITKKGQQPYIRDLMGFIVTPAAFMNGIKPLKYNIPEYYGFC</sequence>
<keyword evidence="2" id="KW-1185">Reference proteome</keyword>
<proteinExistence type="predicted"/>
<dbReference type="AlphaFoldDB" id="A0A6I2MNF8"/>
<reference evidence="1 2" key="1">
    <citation type="submission" date="2019-11" db="EMBL/GenBank/DDBJ databases">
        <title>Maribacter lutea sp. nov., a marine bacterium isolated from intertidal sand.</title>
        <authorList>
            <person name="Liu A."/>
        </authorList>
    </citation>
    <scope>NUCLEOTIDE SEQUENCE [LARGE SCALE GENOMIC DNA]</scope>
    <source>
        <strain evidence="1 2">RZ05</strain>
    </source>
</reference>
<dbReference type="Proteomes" id="UP000443153">
    <property type="component" value="Unassembled WGS sequence"/>
</dbReference>
<protein>
    <submittedName>
        <fullName evidence="1">Uncharacterized protein</fullName>
    </submittedName>
</protein>
<comment type="caution">
    <text evidence="1">The sequence shown here is derived from an EMBL/GenBank/DDBJ whole genome shotgun (WGS) entry which is preliminary data.</text>
</comment>
<organism evidence="1 2">
    <name type="scientific">Maribacter luteus</name>
    <dbReference type="NCBI Taxonomy" id="2594478"/>
    <lineage>
        <taxon>Bacteria</taxon>
        <taxon>Pseudomonadati</taxon>
        <taxon>Bacteroidota</taxon>
        <taxon>Flavobacteriia</taxon>
        <taxon>Flavobacteriales</taxon>
        <taxon>Flavobacteriaceae</taxon>
        <taxon>Maribacter</taxon>
    </lineage>
</organism>
<dbReference type="RefSeq" id="WP_154362966.1">
    <property type="nucleotide sequence ID" value="NZ_WKJH01000001.1"/>
</dbReference>
<dbReference type="EMBL" id="WKJH01000001">
    <property type="protein sequence ID" value="MRX62786.1"/>
    <property type="molecule type" value="Genomic_DNA"/>
</dbReference>
<name>A0A6I2MNF8_9FLAO</name>
<accession>A0A6I2MNF8</accession>
<gene>
    <name evidence="1" type="ORF">GJ691_01280</name>
</gene>